<dbReference type="EMBL" id="JH818911">
    <property type="protein sequence ID" value="EKC43002.1"/>
    <property type="molecule type" value="Genomic_DNA"/>
</dbReference>
<keyword evidence="5" id="KW-1185">Reference proteome</keyword>
<dbReference type="InterPro" id="IPR050931">
    <property type="entry name" value="Mito_Protein_Transport_Metaxin"/>
</dbReference>
<proteinExistence type="predicted"/>
<dbReference type="OrthoDB" id="198787at2759"/>
<dbReference type="InterPro" id="IPR036282">
    <property type="entry name" value="Glutathione-S-Trfase_C_sf"/>
</dbReference>
<evidence type="ECO:0000313" key="4">
    <source>
        <dbReference type="EnsemblMetazoa" id="G22728.3:cds"/>
    </source>
</evidence>
<evidence type="ECO:0000259" key="1">
    <source>
        <dbReference type="Pfam" id="PF17171"/>
    </source>
</evidence>
<dbReference type="OMA" id="YFQTRCL"/>
<dbReference type="Pfam" id="PF17171">
    <property type="entry name" value="GST_C_6"/>
    <property type="match status" value="1"/>
</dbReference>
<gene>
    <name evidence="3" type="ORF">CGI_10010832</name>
</gene>
<dbReference type="PANTHER" id="PTHR12289:SF38">
    <property type="entry name" value="METAXIN-2"/>
    <property type="match status" value="1"/>
</dbReference>
<dbReference type="Proteomes" id="UP000005408">
    <property type="component" value="Unassembled WGS sequence"/>
</dbReference>
<feature type="domain" description="Metaxin glutathione S-transferase" evidence="1">
    <location>
        <begin position="188"/>
        <end position="250"/>
    </location>
</feature>
<organism evidence="3">
    <name type="scientific">Magallana gigas</name>
    <name type="common">Pacific oyster</name>
    <name type="synonym">Crassostrea gigas</name>
    <dbReference type="NCBI Taxonomy" id="29159"/>
    <lineage>
        <taxon>Eukaryota</taxon>
        <taxon>Metazoa</taxon>
        <taxon>Spiralia</taxon>
        <taxon>Lophotrochozoa</taxon>
        <taxon>Mollusca</taxon>
        <taxon>Bivalvia</taxon>
        <taxon>Autobranchia</taxon>
        <taxon>Pteriomorphia</taxon>
        <taxon>Ostreida</taxon>
        <taxon>Ostreoidea</taxon>
        <taxon>Ostreidae</taxon>
        <taxon>Magallana</taxon>
    </lineage>
</organism>
<dbReference type="EnsemblMetazoa" id="G22728.3">
    <property type="protein sequence ID" value="G22728.3:cds"/>
    <property type="gene ID" value="G22728"/>
</dbReference>
<sequence length="261" mass="29722">MTSLVGNVIQAEIGAPERWPNNVKLYEPYQAEQIILPDHANCLGVRTFLKMCNLPFTRELRINAEEMSPSGSVPFLQAGVFLVAEFDPIVAFVGLRGFQLSQDLSETEKSDLRAYCSMVSRILGNAEKYLSWMMDTIAVEVTQPRVGAVHPWPLNWMIPMMKKFEVKSQLKSLGWANKTLEEVLNEIKSCCQALSERLEQQKYFFGDQPTELDALVFGHLFSLLTIQLPAVDIAADIKEFVNLTEFCQRIESKYFKEKEDD</sequence>
<dbReference type="GO" id="GO:0007005">
    <property type="term" value="P:mitochondrion organization"/>
    <property type="evidence" value="ECO:0007669"/>
    <property type="project" value="TreeGrafter"/>
</dbReference>
<dbReference type="AlphaFoldDB" id="K1R100"/>
<dbReference type="Pfam" id="PF17172">
    <property type="entry name" value="GST_N_4"/>
    <property type="match status" value="1"/>
</dbReference>
<dbReference type="GO" id="GO:0001401">
    <property type="term" value="C:SAM complex"/>
    <property type="evidence" value="ECO:0007669"/>
    <property type="project" value="TreeGrafter"/>
</dbReference>
<reference evidence="3" key="1">
    <citation type="journal article" date="2012" name="Nature">
        <title>The oyster genome reveals stress adaptation and complexity of shell formation.</title>
        <authorList>
            <person name="Zhang G."/>
            <person name="Fang X."/>
            <person name="Guo X."/>
            <person name="Li L."/>
            <person name="Luo R."/>
            <person name="Xu F."/>
            <person name="Yang P."/>
            <person name="Zhang L."/>
            <person name="Wang X."/>
            <person name="Qi H."/>
            <person name="Xiong Z."/>
            <person name="Que H."/>
            <person name="Xie Y."/>
            <person name="Holland P.W."/>
            <person name="Paps J."/>
            <person name="Zhu Y."/>
            <person name="Wu F."/>
            <person name="Chen Y."/>
            <person name="Wang J."/>
            <person name="Peng C."/>
            <person name="Meng J."/>
            <person name="Yang L."/>
            <person name="Liu J."/>
            <person name="Wen B."/>
            <person name="Zhang N."/>
            <person name="Huang Z."/>
            <person name="Zhu Q."/>
            <person name="Feng Y."/>
            <person name="Mount A."/>
            <person name="Hedgecock D."/>
            <person name="Xu Z."/>
            <person name="Liu Y."/>
            <person name="Domazet-Loso T."/>
            <person name="Du Y."/>
            <person name="Sun X."/>
            <person name="Zhang S."/>
            <person name="Liu B."/>
            <person name="Cheng P."/>
            <person name="Jiang X."/>
            <person name="Li J."/>
            <person name="Fan D."/>
            <person name="Wang W."/>
            <person name="Fu W."/>
            <person name="Wang T."/>
            <person name="Wang B."/>
            <person name="Zhang J."/>
            <person name="Peng Z."/>
            <person name="Li Y."/>
            <person name="Li N."/>
            <person name="Wang J."/>
            <person name="Chen M."/>
            <person name="He Y."/>
            <person name="Tan F."/>
            <person name="Song X."/>
            <person name="Zheng Q."/>
            <person name="Huang R."/>
            <person name="Yang H."/>
            <person name="Du X."/>
            <person name="Chen L."/>
            <person name="Yang M."/>
            <person name="Gaffney P.M."/>
            <person name="Wang S."/>
            <person name="Luo L."/>
            <person name="She Z."/>
            <person name="Ming Y."/>
            <person name="Huang W."/>
            <person name="Zhang S."/>
            <person name="Huang B."/>
            <person name="Zhang Y."/>
            <person name="Qu T."/>
            <person name="Ni P."/>
            <person name="Miao G."/>
            <person name="Wang J."/>
            <person name="Wang Q."/>
            <person name="Steinberg C.E."/>
            <person name="Wang H."/>
            <person name="Li N."/>
            <person name="Qian L."/>
            <person name="Zhang G."/>
            <person name="Li Y."/>
            <person name="Yang H."/>
            <person name="Liu X."/>
            <person name="Wang J."/>
            <person name="Yin Y."/>
            <person name="Wang J."/>
        </authorList>
    </citation>
    <scope>NUCLEOTIDE SEQUENCE [LARGE SCALE GENOMIC DNA]</scope>
    <source>
        <strain evidence="3">05x7-T-G4-1.051#20</strain>
    </source>
</reference>
<feature type="domain" description="Thioredoxin-like fold" evidence="2">
    <location>
        <begin position="40"/>
        <end position="135"/>
    </location>
</feature>
<evidence type="ECO:0000259" key="2">
    <source>
        <dbReference type="Pfam" id="PF17172"/>
    </source>
</evidence>
<dbReference type="InterPro" id="IPR033468">
    <property type="entry name" value="Metaxin_GST"/>
</dbReference>
<accession>K1R100</accession>
<evidence type="ECO:0000313" key="3">
    <source>
        <dbReference type="EMBL" id="EKC43002.1"/>
    </source>
</evidence>
<dbReference type="FunCoup" id="K1R100">
    <property type="interactions" value="1090"/>
</dbReference>
<dbReference type="Gene3D" id="1.20.1050.10">
    <property type="match status" value="1"/>
</dbReference>
<dbReference type="CDD" id="cd03211">
    <property type="entry name" value="GST_C_Metaxin2"/>
    <property type="match status" value="1"/>
</dbReference>
<dbReference type="HOGENOM" id="CLU_044137_6_0_1"/>
<dbReference type="InterPro" id="IPR012336">
    <property type="entry name" value="Thioredoxin-like_fold"/>
</dbReference>
<protein>
    <submittedName>
        <fullName evidence="3 4">Metaxin-2</fullName>
    </submittedName>
</protein>
<dbReference type="PANTHER" id="PTHR12289">
    <property type="entry name" value="METAXIN RELATED"/>
    <property type="match status" value="1"/>
</dbReference>
<dbReference type="EnsemblMetazoa" id="G22728.5">
    <property type="protein sequence ID" value="G22728.5:cds"/>
    <property type="gene ID" value="G22728"/>
</dbReference>
<reference evidence="4" key="2">
    <citation type="submission" date="2022-08" db="UniProtKB">
        <authorList>
            <consortium name="EnsemblMetazoa"/>
        </authorList>
    </citation>
    <scope>IDENTIFICATION</scope>
    <source>
        <strain evidence="4">05x7-T-G4-1.051#20</strain>
    </source>
</reference>
<dbReference type="SUPFAM" id="SSF47616">
    <property type="entry name" value="GST C-terminal domain-like"/>
    <property type="match status" value="1"/>
</dbReference>
<evidence type="ECO:0000313" key="5">
    <source>
        <dbReference type="Proteomes" id="UP000005408"/>
    </source>
</evidence>
<name>K1R100_MAGGI</name>
<dbReference type="KEGG" id="crg:105320545"/>